<dbReference type="PANTHER" id="PTHR13696:SF99">
    <property type="entry name" value="COBYRINIC ACID AC-DIAMIDE SYNTHASE"/>
    <property type="match status" value="1"/>
</dbReference>
<reference evidence="3 4" key="1">
    <citation type="submission" date="2018-06" db="EMBL/GenBank/DDBJ databases">
        <title>Complete Genome Sequence of Desulfobacter hydrogenophilus (DSM3380).</title>
        <authorList>
            <person name="Marietou A."/>
            <person name="Schreiber L."/>
            <person name="Marshall I."/>
            <person name="Jorgensen B."/>
        </authorList>
    </citation>
    <scope>NUCLEOTIDE SEQUENCE [LARGE SCALE GENOMIC DNA]</scope>
    <source>
        <strain evidence="3 4">DSM 3380</strain>
    </source>
</reference>
<dbReference type="EMBL" id="CP036314">
    <property type="protein sequence ID" value="QBH15717.1"/>
    <property type="molecule type" value="Genomic_DNA"/>
</dbReference>
<dbReference type="Proteomes" id="UP000248798">
    <property type="component" value="Unassembled WGS sequence"/>
</dbReference>
<name>A0A328F7W3_9BACT</name>
<dbReference type="AlphaFoldDB" id="A0A328F7W3"/>
<geneLocation type="plasmid" evidence="2 5">
    <name>unnamed1</name>
</geneLocation>
<protein>
    <submittedName>
        <fullName evidence="2">ParA family protein</fullName>
    </submittedName>
</protein>
<accession>A0A328F7W3</accession>
<dbReference type="InterPro" id="IPR050678">
    <property type="entry name" value="DNA_Partitioning_ATPase"/>
</dbReference>
<feature type="domain" description="CobQ/CobB/MinD/ParA nucleotide binding" evidence="1">
    <location>
        <begin position="9"/>
        <end position="54"/>
    </location>
</feature>
<dbReference type="EMBL" id="QLNI01000040">
    <property type="protein sequence ID" value="RAM00708.1"/>
    <property type="molecule type" value="Genomic_DNA"/>
</dbReference>
<dbReference type="Gene3D" id="3.40.50.300">
    <property type="entry name" value="P-loop containing nucleotide triphosphate hydrolases"/>
    <property type="match status" value="1"/>
</dbReference>
<proteinExistence type="predicted"/>
<dbReference type="InterPro" id="IPR027417">
    <property type="entry name" value="P-loop_NTPase"/>
</dbReference>
<evidence type="ECO:0000259" key="1">
    <source>
        <dbReference type="Pfam" id="PF01656"/>
    </source>
</evidence>
<gene>
    <name evidence="3" type="ORF">DO021_17695</name>
    <name evidence="2" type="ORF">EYB58_22870</name>
</gene>
<dbReference type="OrthoDB" id="9799330at2"/>
<evidence type="ECO:0000313" key="2">
    <source>
        <dbReference type="EMBL" id="QBH15717.1"/>
    </source>
</evidence>
<evidence type="ECO:0000313" key="5">
    <source>
        <dbReference type="Proteomes" id="UP000293902"/>
    </source>
</evidence>
<reference evidence="2 5" key="2">
    <citation type="submission" date="2019-02" db="EMBL/GenBank/DDBJ databases">
        <title>Complete genome sequence of Desulfobacter hydrogenophilus AcRS1.</title>
        <authorList>
            <person name="Marietou A."/>
            <person name="Lund M.B."/>
            <person name="Marshall I.P.G."/>
            <person name="Schreiber L."/>
            <person name="Jorgensen B."/>
        </authorList>
    </citation>
    <scope>NUCLEOTIDE SEQUENCE [LARGE SCALE GENOMIC DNA]</scope>
    <source>
        <strain evidence="2 5">AcRS1</strain>
        <plasmid evidence="2 5">unnamed1</plasmid>
    </source>
</reference>
<evidence type="ECO:0000313" key="4">
    <source>
        <dbReference type="Proteomes" id="UP000248798"/>
    </source>
</evidence>
<sequence>MSIKKIASVWSPKGGSGKTSVTLNMAYYLSMGDRKVTVYDYDEQGSTTKFFNNSTTMNFNLIGGEPGEDNLPTADTEYIVIDYPPRHDILPMGNIIVVPCGSSPSDYDAVKDGLRQLLNHGIEGKRFIFVPFGVSQNKLSSKLIEDSFIELCEIIPGAVVAVRASEPAKMLWHKGVTVFQNSNKVMEGIRQDYVKLTKTVFGIRK</sequence>
<dbReference type="SUPFAM" id="SSF52540">
    <property type="entry name" value="P-loop containing nucleoside triphosphate hydrolases"/>
    <property type="match status" value="1"/>
</dbReference>
<dbReference type="CDD" id="cd02042">
    <property type="entry name" value="ParAB_family"/>
    <property type="match status" value="1"/>
</dbReference>
<keyword evidence="5" id="KW-1185">Reference proteome</keyword>
<dbReference type="InterPro" id="IPR002586">
    <property type="entry name" value="CobQ/CobB/MinD/ParA_Nub-bd_dom"/>
</dbReference>
<keyword evidence="2" id="KW-0614">Plasmid</keyword>
<dbReference type="PANTHER" id="PTHR13696">
    <property type="entry name" value="P-LOOP CONTAINING NUCLEOSIDE TRIPHOSPHATE HYDROLASE"/>
    <property type="match status" value="1"/>
</dbReference>
<dbReference type="Proteomes" id="UP000293902">
    <property type="component" value="Plasmid unnamed1"/>
</dbReference>
<organism evidence="3 4">
    <name type="scientific">Desulfobacter hydrogenophilus</name>
    <dbReference type="NCBI Taxonomy" id="2291"/>
    <lineage>
        <taxon>Bacteria</taxon>
        <taxon>Pseudomonadati</taxon>
        <taxon>Thermodesulfobacteriota</taxon>
        <taxon>Desulfobacteria</taxon>
        <taxon>Desulfobacterales</taxon>
        <taxon>Desulfobacteraceae</taxon>
        <taxon>Desulfobacter</taxon>
    </lineage>
</organism>
<dbReference type="Pfam" id="PF01656">
    <property type="entry name" value="CbiA"/>
    <property type="match status" value="1"/>
</dbReference>
<dbReference type="RefSeq" id="WP_111959123.1">
    <property type="nucleotide sequence ID" value="NZ_CP036314.1"/>
</dbReference>
<evidence type="ECO:0000313" key="3">
    <source>
        <dbReference type="EMBL" id="RAM00708.1"/>
    </source>
</evidence>